<evidence type="ECO:0000256" key="7">
    <source>
        <dbReference type="SAM" id="Phobius"/>
    </source>
</evidence>
<feature type="region of interest" description="Disordered" evidence="6">
    <location>
        <begin position="1"/>
        <end position="28"/>
    </location>
</feature>
<dbReference type="GO" id="GO:0022857">
    <property type="term" value="F:transmembrane transporter activity"/>
    <property type="evidence" value="ECO:0007669"/>
    <property type="project" value="InterPro"/>
</dbReference>
<feature type="transmembrane region" description="Helical" evidence="7">
    <location>
        <begin position="409"/>
        <end position="428"/>
    </location>
</feature>
<evidence type="ECO:0000256" key="5">
    <source>
        <dbReference type="ARBA" id="ARBA00023136"/>
    </source>
</evidence>
<proteinExistence type="predicted"/>
<keyword evidence="5 7" id="KW-0472">Membrane</keyword>
<feature type="transmembrane region" description="Helical" evidence="7">
    <location>
        <begin position="153"/>
        <end position="173"/>
    </location>
</feature>
<dbReference type="PANTHER" id="PTHR43791">
    <property type="entry name" value="PERMEASE-RELATED"/>
    <property type="match status" value="1"/>
</dbReference>
<comment type="caution">
    <text evidence="9">The sequence shown here is derived from an EMBL/GenBank/DDBJ whole genome shotgun (WGS) entry which is preliminary data.</text>
</comment>
<evidence type="ECO:0000256" key="3">
    <source>
        <dbReference type="ARBA" id="ARBA00022692"/>
    </source>
</evidence>
<evidence type="ECO:0000259" key="8">
    <source>
        <dbReference type="PROSITE" id="PS50850"/>
    </source>
</evidence>
<feature type="transmembrane region" description="Helical" evidence="7">
    <location>
        <begin position="440"/>
        <end position="460"/>
    </location>
</feature>
<gene>
    <name evidence="9" type="ORF">MKK02DRAFT_35918</name>
</gene>
<feature type="transmembrane region" description="Helical" evidence="7">
    <location>
        <begin position="217"/>
        <end position="235"/>
    </location>
</feature>
<evidence type="ECO:0000256" key="4">
    <source>
        <dbReference type="ARBA" id="ARBA00022989"/>
    </source>
</evidence>
<dbReference type="GO" id="GO:0016020">
    <property type="term" value="C:membrane"/>
    <property type="evidence" value="ECO:0007669"/>
    <property type="project" value="UniProtKB-SubCell"/>
</dbReference>
<dbReference type="AlphaFoldDB" id="A0AA38LXU6"/>
<feature type="domain" description="Major facilitator superfamily (MFS) profile" evidence="8">
    <location>
        <begin position="88"/>
        <end position="500"/>
    </location>
</feature>
<feature type="compositionally biased region" description="Basic and acidic residues" evidence="6">
    <location>
        <begin position="9"/>
        <end position="28"/>
    </location>
</feature>
<name>A0AA38LXU6_9TREE</name>
<dbReference type="InterPro" id="IPR036259">
    <property type="entry name" value="MFS_trans_sf"/>
</dbReference>
<feature type="transmembrane region" description="Helical" evidence="7">
    <location>
        <begin position="84"/>
        <end position="101"/>
    </location>
</feature>
<feature type="transmembrane region" description="Helical" evidence="7">
    <location>
        <begin position="122"/>
        <end position="141"/>
    </location>
</feature>
<dbReference type="Gene3D" id="1.20.1250.20">
    <property type="entry name" value="MFS general substrate transporter like domains"/>
    <property type="match status" value="1"/>
</dbReference>
<feature type="transmembrane region" description="Helical" evidence="7">
    <location>
        <begin position="383"/>
        <end position="403"/>
    </location>
</feature>
<dbReference type="PANTHER" id="PTHR43791:SF97">
    <property type="entry name" value="ALLANTOATE TRANSPORTER, PUTATIVE (AFU_ORTHOLOGUE AFUA_1G14700)-RELATED"/>
    <property type="match status" value="1"/>
</dbReference>
<sequence>MSKPTADIHTIEQVEKGHAEHVEDTDSLKQRDLDVDYDAQEDQPRVGIRKLLRRNPSYEFIRDVAKKDQEELDPVQVRRLEKKLFWLIVPALCMDYIFYYVDKTTLSYAALFGIREDLGLKGTQYSTLSSIFYVGWLVWAIPGNLLMAKFPLSKYLAVNIFLWGAFLIAQGGAKDFKDMLILRIVSGAFEAVAKPGFMAITAMWFTRNQQPIVTGCWYASQGIGIGLGGMIGYGIGQIKASIPAWRYEFIIIGVACAVWGIVMGFIIPDSPYSTKRFTREEKIVIMSRKRADYHAVDKRQTKWDQVKETALDVKTYLYFLLGLTANIPNGGTSNFGTLMTRGFGFNTLNTTLLQIPYGLSQTLFIVAAIWINHKTAKYNIRTYLMAAVTCIPVFGFAMMAYGQNQGTKLLGYYFTGASNAVFSLSLSIVTGNTGGNTKKLLLSAIIFVGVGVGNIVGPYAFFEAEAPRYTTGIIVCMISRIAEILVILALRLTFTIPNKRRDKLFADGDERYDPNVTTYEDVTDKQNLHFRYLSTLASSSPVLAPHKPAQAGLEKQAWQRPPFAHLGSW</sequence>
<keyword evidence="2" id="KW-0813">Transport</keyword>
<reference evidence="9" key="1">
    <citation type="journal article" date="2022" name="G3 (Bethesda)">
        <title>High quality genome of the basidiomycete yeast Dioszegia hungarica PDD-24b-2 isolated from cloud water.</title>
        <authorList>
            <person name="Jarrige D."/>
            <person name="Haridas S."/>
            <person name="Bleykasten-Grosshans C."/>
            <person name="Joly M."/>
            <person name="Nadalig T."/>
            <person name="Sancelme M."/>
            <person name="Vuilleumier S."/>
            <person name="Grigoriev I.V."/>
            <person name="Amato P."/>
            <person name="Bringel F."/>
        </authorList>
    </citation>
    <scope>NUCLEOTIDE SEQUENCE</scope>
    <source>
        <strain evidence="9">PDD-24b-2</strain>
    </source>
</reference>
<feature type="transmembrane region" description="Helical" evidence="7">
    <location>
        <begin position="472"/>
        <end position="494"/>
    </location>
</feature>
<evidence type="ECO:0000256" key="1">
    <source>
        <dbReference type="ARBA" id="ARBA00004141"/>
    </source>
</evidence>
<dbReference type="Pfam" id="PF07690">
    <property type="entry name" value="MFS_1"/>
    <property type="match status" value="1"/>
</dbReference>
<keyword evidence="3 7" id="KW-0812">Transmembrane</keyword>
<dbReference type="RefSeq" id="XP_052947593.1">
    <property type="nucleotide sequence ID" value="XM_053089298.1"/>
</dbReference>
<feature type="transmembrane region" description="Helical" evidence="7">
    <location>
        <begin position="247"/>
        <end position="267"/>
    </location>
</feature>
<evidence type="ECO:0000313" key="9">
    <source>
        <dbReference type="EMBL" id="KAI9637816.1"/>
    </source>
</evidence>
<dbReference type="InterPro" id="IPR011701">
    <property type="entry name" value="MFS"/>
</dbReference>
<feature type="transmembrane region" description="Helical" evidence="7">
    <location>
        <begin position="180"/>
        <end position="205"/>
    </location>
</feature>
<keyword evidence="10" id="KW-1185">Reference proteome</keyword>
<dbReference type="SUPFAM" id="SSF103473">
    <property type="entry name" value="MFS general substrate transporter"/>
    <property type="match status" value="1"/>
</dbReference>
<dbReference type="PROSITE" id="PS50850">
    <property type="entry name" value="MFS"/>
    <property type="match status" value="1"/>
</dbReference>
<dbReference type="GeneID" id="77728503"/>
<evidence type="ECO:0000256" key="2">
    <source>
        <dbReference type="ARBA" id="ARBA00022448"/>
    </source>
</evidence>
<protein>
    <submittedName>
        <fullName evidence="9">Major facilitator superfamily domain-containing protein</fullName>
    </submittedName>
</protein>
<keyword evidence="4 7" id="KW-1133">Transmembrane helix</keyword>
<feature type="transmembrane region" description="Helical" evidence="7">
    <location>
        <begin position="351"/>
        <end position="371"/>
    </location>
</feature>
<dbReference type="InterPro" id="IPR020846">
    <property type="entry name" value="MFS_dom"/>
</dbReference>
<evidence type="ECO:0000313" key="10">
    <source>
        <dbReference type="Proteomes" id="UP001164286"/>
    </source>
</evidence>
<accession>A0AA38LXU6</accession>
<dbReference type="Proteomes" id="UP001164286">
    <property type="component" value="Unassembled WGS sequence"/>
</dbReference>
<organism evidence="9 10">
    <name type="scientific">Dioszegia hungarica</name>
    <dbReference type="NCBI Taxonomy" id="4972"/>
    <lineage>
        <taxon>Eukaryota</taxon>
        <taxon>Fungi</taxon>
        <taxon>Dikarya</taxon>
        <taxon>Basidiomycota</taxon>
        <taxon>Agaricomycotina</taxon>
        <taxon>Tremellomycetes</taxon>
        <taxon>Tremellales</taxon>
        <taxon>Bulleribasidiaceae</taxon>
        <taxon>Dioszegia</taxon>
    </lineage>
</organism>
<evidence type="ECO:0000256" key="6">
    <source>
        <dbReference type="SAM" id="MobiDB-lite"/>
    </source>
</evidence>
<dbReference type="EMBL" id="JAKWFO010000003">
    <property type="protein sequence ID" value="KAI9637816.1"/>
    <property type="molecule type" value="Genomic_DNA"/>
</dbReference>
<comment type="subcellular location">
    <subcellularLocation>
        <location evidence="1">Membrane</location>
        <topology evidence="1">Multi-pass membrane protein</topology>
    </subcellularLocation>
</comment>